<dbReference type="Proteomes" id="UP000310066">
    <property type="component" value="Unassembled WGS sequence"/>
</dbReference>
<evidence type="ECO:0000256" key="1">
    <source>
        <dbReference type="SAM" id="MobiDB-lite"/>
    </source>
</evidence>
<name>A0A4U0UFY1_9PEZI</name>
<dbReference type="STRING" id="329885.A0A4U0UFY1"/>
<dbReference type="OrthoDB" id="5407894at2759"/>
<evidence type="ECO:0000313" key="3">
    <source>
        <dbReference type="Proteomes" id="UP000310066"/>
    </source>
</evidence>
<organism evidence="2 3">
    <name type="scientific">Friedmanniomyces endolithicus</name>
    <dbReference type="NCBI Taxonomy" id="329885"/>
    <lineage>
        <taxon>Eukaryota</taxon>
        <taxon>Fungi</taxon>
        <taxon>Dikarya</taxon>
        <taxon>Ascomycota</taxon>
        <taxon>Pezizomycotina</taxon>
        <taxon>Dothideomycetes</taxon>
        <taxon>Dothideomycetidae</taxon>
        <taxon>Mycosphaerellales</taxon>
        <taxon>Teratosphaeriaceae</taxon>
        <taxon>Friedmanniomyces</taxon>
    </lineage>
</organism>
<proteinExistence type="predicted"/>
<feature type="region of interest" description="Disordered" evidence="1">
    <location>
        <begin position="1"/>
        <end position="22"/>
    </location>
</feature>
<reference evidence="2 3" key="1">
    <citation type="submission" date="2017-03" db="EMBL/GenBank/DDBJ databases">
        <title>Genomes of endolithic fungi from Antarctica.</title>
        <authorList>
            <person name="Coleine C."/>
            <person name="Masonjones S."/>
            <person name="Stajich J.E."/>
        </authorList>
    </citation>
    <scope>NUCLEOTIDE SEQUENCE [LARGE SCALE GENOMIC DNA]</scope>
    <source>
        <strain evidence="2 3">CCFEE 5311</strain>
    </source>
</reference>
<dbReference type="AlphaFoldDB" id="A0A4U0UFY1"/>
<comment type="caution">
    <text evidence="2">The sequence shown here is derived from an EMBL/GenBank/DDBJ whole genome shotgun (WGS) entry which is preliminary data.</text>
</comment>
<sequence length="604" mass="65182">MGPADAGLCAFPSPASDTSNALETPTINSTLARATTGSALWSPRSLLPDAANIMPAEPTATFGVSPLLTPPLDPNMQPDMDLLVGGALAPVHTTAPERPQRKAGAGVGLRLPSFEALGIAAPHHRYGQQSFDGTSSDAARGFPRDPIGLPCVEFQGFDVRTGIEVPAVGGAPNVDPLRSGRAMQSPLNPFLSVLTPPVDVAEQTWPEPMEVATGDAGSAATVAMDAQAGVEGGVPADSGQNTHTLPDPVERMSQWIDGALDVLLTVENLRTAQIRSNPLRVLSHALPSPSGNGHVFPTIIEAIHDTTPSSPTQWINVFHAIPGRFNLADLPTSPPTTPGPPMSGEDYFTQKTFDSAVPISDYQGDLSALPRSPRPVVPPSSINISIVERYIPPTSPNEFMDMFNPNGPSILVDRLVELSPHNGCLTFIYPTRLGALTFMKEYLDPLISPLLRTMCVVHGLSSDLSRILGSMSAVDRLLEHAEMERHILRLCATLTQRSTSMQRFHSRRADFSLAYSAKRRIPLSREVWARDWWTKQEKPRVRDVVTRYAQEAQKKSSNEHIERPATPAELIQHLLDRVANAPYAEGMEPVNGVEVGVFVIKRSA</sequence>
<dbReference type="EMBL" id="NAJP01000080">
    <property type="protein sequence ID" value="TKA34481.1"/>
    <property type="molecule type" value="Genomic_DNA"/>
</dbReference>
<evidence type="ECO:0000313" key="2">
    <source>
        <dbReference type="EMBL" id="TKA34481.1"/>
    </source>
</evidence>
<accession>A0A4U0UFY1</accession>
<protein>
    <submittedName>
        <fullName evidence="2">Uncharacterized protein</fullName>
    </submittedName>
</protein>
<gene>
    <name evidence="2" type="ORF">B0A54_14184</name>
</gene>